<keyword evidence="1" id="KW-0472">Membrane</keyword>
<keyword evidence="1" id="KW-1133">Transmembrane helix</keyword>
<gene>
    <name evidence="2" type="ORF">BKA05_003215</name>
</gene>
<feature type="transmembrane region" description="Helical" evidence="1">
    <location>
        <begin position="26"/>
        <end position="44"/>
    </location>
</feature>
<organism evidence="2 3">
    <name type="scientific">Nocardioides marinus</name>
    <dbReference type="NCBI Taxonomy" id="374514"/>
    <lineage>
        <taxon>Bacteria</taxon>
        <taxon>Bacillati</taxon>
        <taxon>Actinomycetota</taxon>
        <taxon>Actinomycetes</taxon>
        <taxon>Propionibacteriales</taxon>
        <taxon>Nocardioidaceae</taxon>
        <taxon>Nocardioides</taxon>
    </lineage>
</organism>
<evidence type="ECO:0000313" key="2">
    <source>
        <dbReference type="EMBL" id="NYI11700.1"/>
    </source>
</evidence>
<keyword evidence="1" id="KW-0812">Transmembrane</keyword>
<name>A0A7Y9YGD1_9ACTN</name>
<reference evidence="2 3" key="1">
    <citation type="submission" date="2020-07" db="EMBL/GenBank/DDBJ databases">
        <title>Sequencing the genomes of 1000 actinobacteria strains.</title>
        <authorList>
            <person name="Klenk H.-P."/>
        </authorList>
    </citation>
    <scope>NUCLEOTIDE SEQUENCE [LARGE SCALE GENOMIC DNA]</scope>
    <source>
        <strain evidence="2 3">DSM 18248</strain>
    </source>
</reference>
<sequence length="49" mass="5255">MRLLLLMVAALMTVGGGLWWYGSPDVAFGPLLAGLGVALFIVVLRPSRR</sequence>
<dbReference type="EMBL" id="JACBZI010000001">
    <property type="protein sequence ID" value="NYI11700.1"/>
    <property type="molecule type" value="Genomic_DNA"/>
</dbReference>
<comment type="caution">
    <text evidence="2">The sequence shown here is derived from an EMBL/GenBank/DDBJ whole genome shotgun (WGS) entry which is preliminary data.</text>
</comment>
<dbReference type="RefSeq" id="WP_179532358.1">
    <property type="nucleotide sequence ID" value="NZ_BAAAPP010000017.1"/>
</dbReference>
<evidence type="ECO:0000256" key="1">
    <source>
        <dbReference type="SAM" id="Phobius"/>
    </source>
</evidence>
<accession>A0A7Y9YGD1</accession>
<dbReference type="Proteomes" id="UP000537326">
    <property type="component" value="Unassembled WGS sequence"/>
</dbReference>
<proteinExistence type="predicted"/>
<keyword evidence="3" id="KW-1185">Reference proteome</keyword>
<dbReference type="AlphaFoldDB" id="A0A7Y9YGD1"/>
<evidence type="ECO:0000313" key="3">
    <source>
        <dbReference type="Proteomes" id="UP000537326"/>
    </source>
</evidence>
<protein>
    <submittedName>
        <fullName evidence="2">Uncharacterized protein</fullName>
    </submittedName>
</protein>